<organism evidence="2 3">
    <name type="scientific">Cystoisospora suis</name>
    <dbReference type="NCBI Taxonomy" id="483139"/>
    <lineage>
        <taxon>Eukaryota</taxon>
        <taxon>Sar</taxon>
        <taxon>Alveolata</taxon>
        <taxon>Apicomplexa</taxon>
        <taxon>Conoidasida</taxon>
        <taxon>Coccidia</taxon>
        <taxon>Eucoccidiorida</taxon>
        <taxon>Eimeriorina</taxon>
        <taxon>Sarcocystidae</taxon>
        <taxon>Cystoisospora</taxon>
    </lineage>
</organism>
<dbReference type="EMBL" id="MIGC01005722">
    <property type="protein sequence ID" value="PHJ16640.1"/>
    <property type="molecule type" value="Genomic_DNA"/>
</dbReference>
<dbReference type="AlphaFoldDB" id="A0A2C6K2X7"/>
<feature type="region of interest" description="Disordered" evidence="1">
    <location>
        <begin position="315"/>
        <end position="352"/>
    </location>
</feature>
<evidence type="ECO:0000313" key="2">
    <source>
        <dbReference type="EMBL" id="PHJ16640.1"/>
    </source>
</evidence>
<sequence length="681" mass="75696">MSFYRLFLSASSHTQQGGSAGVHGGRRLLSSHEILRLLSFLACKKRKENFLRTDRNKTLSSFSSSSFSSSSSCSFSSSFIPLPSSSSSLQGFIESRVEPSSSKDFDPSISKEEKEKERKEEDGEREESSVAQEREGGEEGLVSNEKLFVTSHIKEGKRSSSSSMTSLSSSSSFSSQDGTSPPSPSSECSERVLRYERRERLTSSSLAQERNLEEKLLLALCRRMCIRGVFSSLRPSSLIDLLLLLSELRVKKFTPLLTEISRSLQPLCPSIDLSKLSTTPDLLSAAPSKHVGAGEGRAPRLFSLSQDKLVDVGREDIEETSQTNDEGAKKKKKTTKTKKKKKGKTGEEEHDPMSILHDLSSCGLNTVFTPNDLVCIYTSFASLGAREFQQFLRSLGDVLSLHIPHFPFTTDVSLLYSCSQLNFYPRNLINSLLYHLPKKLSSDLERYQGIDGESKSHPDQGKTEMTLERGGENQRASGVHTPLEAHRDNLERTCFKKDYFLEDHPSDNRNFILPSPSFSPSAPLYERSGGRMKVSFLLKALARLNSRHKPTLSITLEGLKHHHHVRVDPLRNKDPSSPKKANPPIYSCSSSSFSPSLSTCSSDSSSPVKSERSHTGPESLFFWRTGEVEDDAVSVLYSLYRLDVWHAETIHRSLEVLSRYDGAGLIDRLGLKGCLNTLLAV</sequence>
<feature type="region of interest" description="Disordered" evidence="1">
    <location>
        <begin position="449"/>
        <end position="481"/>
    </location>
</feature>
<feature type="region of interest" description="Disordered" evidence="1">
    <location>
        <begin position="96"/>
        <end position="191"/>
    </location>
</feature>
<dbReference type="VEuPathDB" id="ToxoDB:CSUI_009542"/>
<dbReference type="Proteomes" id="UP000221165">
    <property type="component" value="Unassembled WGS sequence"/>
</dbReference>
<comment type="caution">
    <text evidence="2">The sequence shown here is derived from an EMBL/GenBank/DDBJ whole genome shotgun (WGS) entry which is preliminary data.</text>
</comment>
<feature type="compositionally biased region" description="Basic and acidic residues" evidence="1">
    <location>
        <begin position="449"/>
        <end position="472"/>
    </location>
</feature>
<feature type="compositionally biased region" description="Low complexity" evidence="1">
    <location>
        <begin position="159"/>
        <end position="175"/>
    </location>
</feature>
<feature type="compositionally biased region" description="Basic and acidic residues" evidence="1">
    <location>
        <begin position="96"/>
        <end position="137"/>
    </location>
</feature>
<accession>A0A2C6K2X7</accession>
<dbReference type="RefSeq" id="XP_067918366.1">
    <property type="nucleotide sequence ID" value="XM_068069657.1"/>
</dbReference>
<name>A0A2C6K2X7_9APIC</name>
<evidence type="ECO:0000256" key="1">
    <source>
        <dbReference type="SAM" id="MobiDB-lite"/>
    </source>
</evidence>
<protein>
    <submittedName>
        <fullName evidence="2">Rap domain-containing protein</fullName>
    </submittedName>
</protein>
<feature type="non-terminal residue" evidence="2">
    <location>
        <position position="681"/>
    </location>
</feature>
<evidence type="ECO:0000313" key="3">
    <source>
        <dbReference type="Proteomes" id="UP000221165"/>
    </source>
</evidence>
<feature type="compositionally biased region" description="Low complexity" evidence="1">
    <location>
        <begin position="582"/>
        <end position="596"/>
    </location>
</feature>
<feature type="compositionally biased region" description="Basic and acidic residues" evidence="1">
    <location>
        <begin position="566"/>
        <end position="577"/>
    </location>
</feature>
<proteinExistence type="predicted"/>
<feature type="compositionally biased region" description="Basic residues" evidence="1">
    <location>
        <begin position="329"/>
        <end position="343"/>
    </location>
</feature>
<keyword evidence="3" id="KW-1185">Reference proteome</keyword>
<reference evidence="2 3" key="1">
    <citation type="journal article" date="2017" name="Int. J. Parasitol.">
        <title>The genome of the protozoan parasite Cystoisospora suis and a reverse vaccinology approach to identify vaccine candidates.</title>
        <authorList>
            <person name="Palmieri N."/>
            <person name="Shrestha A."/>
            <person name="Ruttkowski B."/>
            <person name="Beck T."/>
            <person name="Vogl C."/>
            <person name="Tomley F."/>
            <person name="Blake D.P."/>
            <person name="Joachim A."/>
        </authorList>
    </citation>
    <scope>NUCLEOTIDE SEQUENCE [LARGE SCALE GENOMIC DNA]</scope>
    <source>
        <strain evidence="2 3">Wien I</strain>
    </source>
</reference>
<gene>
    <name evidence="2" type="ORF">CSUI_009542</name>
</gene>
<dbReference type="GeneID" id="94432868"/>
<feature type="region of interest" description="Disordered" evidence="1">
    <location>
        <begin position="565"/>
        <end position="596"/>
    </location>
</feature>